<name>A0A4R7TCK3_9ACTN</name>
<protein>
    <submittedName>
        <fullName evidence="1">Uncharacterized protein</fullName>
    </submittedName>
</protein>
<accession>A0A4R7TCK3</accession>
<gene>
    <name evidence="1" type="ORF">EV138_2643</name>
</gene>
<organism evidence="1 2">
    <name type="scientific">Kribbella voronezhensis</name>
    <dbReference type="NCBI Taxonomy" id="2512212"/>
    <lineage>
        <taxon>Bacteria</taxon>
        <taxon>Bacillati</taxon>
        <taxon>Actinomycetota</taxon>
        <taxon>Actinomycetes</taxon>
        <taxon>Propionibacteriales</taxon>
        <taxon>Kribbellaceae</taxon>
        <taxon>Kribbella</taxon>
    </lineage>
</organism>
<keyword evidence="2" id="KW-1185">Reference proteome</keyword>
<comment type="caution">
    <text evidence="1">The sequence shown here is derived from an EMBL/GenBank/DDBJ whole genome shotgun (WGS) entry which is preliminary data.</text>
</comment>
<evidence type="ECO:0000313" key="2">
    <source>
        <dbReference type="Proteomes" id="UP000295151"/>
    </source>
</evidence>
<evidence type="ECO:0000313" key="1">
    <source>
        <dbReference type="EMBL" id="TDU89088.1"/>
    </source>
</evidence>
<reference evidence="1 2" key="1">
    <citation type="submission" date="2019-03" db="EMBL/GenBank/DDBJ databases">
        <title>Genomic Encyclopedia of Type Strains, Phase III (KMG-III): the genomes of soil and plant-associated and newly described type strains.</title>
        <authorList>
            <person name="Whitman W."/>
        </authorList>
    </citation>
    <scope>NUCLEOTIDE SEQUENCE [LARGE SCALE GENOMIC DNA]</scope>
    <source>
        <strain evidence="1 2">VKM Ac-2575</strain>
    </source>
</reference>
<dbReference type="AlphaFoldDB" id="A0A4R7TCK3"/>
<dbReference type="Proteomes" id="UP000295151">
    <property type="component" value="Unassembled WGS sequence"/>
</dbReference>
<dbReference type="EMBL" id="SOCE01000001">
    <property type="protein sequence ID" value="TDU89088.1"/>
    <property type="molecule type" value="Genomic_DNA"/>
</dbReference>
<sequence length="48" mass="5429">MNESTVLLLEPRKTEASRTIDHQLSVLFGFYEWACSTGAGRSLTPCRR</sequence>
<proteinExistence type="predicted"/>